<dbReference type="OrthoDB" id="655954at2"/>
<dbReference type="EMBL" id="JASAVS010000014">
    <property type="protein sequence ID" value="MDP8085689.1"/>
    <property type="molecule type" value="Genomic_DNA"/>
</dbReference>
<reference evidence="2 5" key="3">
    <citation type="journal article" date="2023" name="Front. Microbiol.">
        <title>Phylogeography and host specificity of Pasteurellaceae pathogenic to sea-farmed fish in the north-east Atlantic.</title>
        <authorList>
            <person name="Gulla S."/>
            <person name="Colquhoun D.J."/>
            <person name="Olsen A.B."/>
            <person name="Spilsberg B."/>
            <person name="Lagesen K."/>
            <person name="Aakesson C.P."/>
            <person name="Strom S."/>
            <person name="Manji F."/>
            <person name="Birkbeck T.H."/>
            <person name="Nilsen H.K."/>
        </authorList>
    </citation>
    <scope>NUCLEOTIDE SEQUENCE [LARGE SCALE GENOMIC DNA]</scope>
    <source>
        <strain evidence="2 5">VIO11850</strain>
    </source>
</reference>
<dbReference type="Proteomes" id="UP001224812">
    <property type="component" value="Unassembled WGS sequence"/>
</dbReference>
<organism evidence="3 4">
    <name type="scientific">Phocoenobacter skyensis</name>
    <dbReference type="NCBI Taxonomy" id="97481"/>
    <lineage>
        <taxon>Bacteria</taxon>
        <taxon>Pseudomonadati</taxon>
        <taxon>Pseudomonadota</taxon>
        <taxon>Gammaproteobacteria</taxon>
        <taxon>Pasteurellales</taxon>
        <taxon>Pasteurellaceae</taxon>
        <taxon>Phocoenobacter</taxon>
    </lineage>
</organism>
<sequence length="266" mass="30939">MNKILKRAIYLLIFGILTLVTQIGGVIFLLSLFLSKRIKKVSKLQGTMIFITLYLFSTFFVIPFVAPFFGREAVQHNTKIKPATFMTDLLNRNYVKPKLNQLLQQVAKELKGTDIEIHYLDASFPFINKFPLLPHFSHNDGKKLDISLIYETPNGIITNKQKSNSGYGVFEAPKLYEKNQIERCFKKGYFQYDYPKYLTFGTINNELIFSTKGTKKLINTVLNNNSLGKLFIEPHLKDRMKLHHQKIRYHGCRAVRHDDHIHIQLK</sequence>
<evidence type="ECO:0000313" key="5">
    <source>
        <dbReference type="Proteomes" id="UP001224812"/>
    </source>
</evidence>
<name>A0A1H7YGV3_9PAST</name>
<dbReference type="EMBL" id="FOBN01000018">
    <property type="protein sequence ID" value="SEM44389.1"/>
    <property type="molecule type" value="Genomic_DNA"/>
</dbReference>
<keyword evidence="1" id="KW-0812">Transmembrane</keyword>
<feature type="transmembrane region" description="Helical" evidence="1">
    <location>
        <begin position="46"/>
        <end position="69"/>
    </location>
</feature>
<dbReference type="Proteomes" id="UP000198883">
    <property type="component" value="Unassembled WGS sequence"/>
</dbReference>
<keyword evidence="5" id="KW-1185">Reference proteome</keyword>
<dbReference type="AlphaFoldDB" id="A0A1H7YGV3"/>
<gene>
    <name evidence="2" type="ORF">QJT92_07115</name>
    <name evidence="3" type="ORF">SAMN05444853_11825</name>
</gene>
<evidence type="ECO:0000313" key="3">
    <source>
        <dbReference type="EMBL" id="SEM44389.1"/>
    </source>
</evidence>
<feature type="transmembrane region" description="Helical" evidence="1">
    <location>
        <begin position="12"/>
        <end position="34"/>
    </location>
</feature>
<proteinExistence type="predicted"/>
<dbReference type="GeneID" id="83544190"/>
<keyword evidence="1" id="KW-1133">Transmembrane helix</keyword>
<dbReference type="RefSeq" id="WP_090922445.1">
    <property type="nucleotide sequence ID" value="NZ_CP016180.1"/>
</dbReference>
<reference evidence="4" key="1">
    <citation type="submission" date="2016-10" db="EMBL/GenBank/DDBJ databases">
        <authorList>
            <person name="Varghese N."/>
            <person name="Submissions S."/>
        </authorList>
    </citation>
    <scope>NUCLEOTIDE SEQUENCE [LARGE SCALE GENOMIC DNA]</scope>
    <source>
        <strain evidence="4">DSM 24204</strain>
    </source>
</reference>
<protein>
    <submittedName>
        <fullName evidence="3">Uncharacterized protein</fullName>
    </submittedName>
</protein>
<evidence type="ECO:0000313" key="2">
    <source>
        <dbReference type="EMBL" id="MDP8085689.1"/>
    </source>
</evidence>
<keyword evidence="1" id="KW-0472">Membrane</keyword>
<evidence type="ECO:0000313" key="4">
    <source>
        <dbReference type="Proteomes" id="UP000198883"/>
    </source>
</evidence>
<evidence type="ECO:0000256" key="1">
    <source>
        <dbReference type="SAM" id="Phobius"/>
    </source>
</evidence>
<dbReference type="InterPro" id="IPR009045">
    <property type="entry name" value="Zn_M74/Hedgehog-like"/>
</dbReference>
<dbReference type="Gene3D" id="3.30.1380.10">
    <property type="match status" value="1"/>
</dbReference>
<accession>A0A1H7YGV3</accession>
<dbReference type="STRING" id="97481.SAMN05444853_11825"/>
<reference evidence="3" key="2">
    <citation type="submission" date="2016-10" db="EMBL/GenBank/DDBJ databases">
        <authorList>
            <person name="de Groot N.N."/>
        </authorList>
    </citation>
    <scope>NUCLEOTIDE SEQUENCE [LARGE SCALE GENOMIC DNA]</scope>
    <source>
        <strain evidence="3">DSM 24204</strain>
    </source>
</reference>